<dbReference type="InterPro" id="IPR056044">
    <property type="entry name" value="DUF7627"/>
</dbReference>
<dbReference type="EMBL" id="GL379853">
    <property type="protein sequence ID" value="EGT55954.1"/>
    <property type="molecule type" value="Genomic_DNA"/>
</dbReference>
<evidence type="ECO:0000256" key="1">
    <source>
        <dbReference type="SAM" id="MobiDB-lite"/>
    </source>
</evidence>
<dbReference type="eggNOG" id="ENOG502SW4S">
    <property type="taxonomic scope" value="Eukaryota"/>
</dbReference>
<organism evidence="4">
    <name type="scientific">Caenorhabditis brenneri</name>
    <name type="common">Nematode worm</name>
    <dbReference type="NCBI Taxonomy" id="135651"/>
    <lineage>
        <taxon>Eukaryota</taxon>
        <taxon>Metazoa</taxon>
        <taxon>Ecdysozoa</taxon>
        <taxon>Nematoda</taxon>
        <taxon>Chromadorea</taxon>
        <taxon>Rhabditida</taxon>
        <taxon>Rhabditina</taxon>
        <taxon>Rhabditomorpha</taxon>
        <taxon>Rhabditoidea</taxon>
        <taxon>Rhabditidae</taxon>
        <taxon>Peloderinae</taxon>
        <taxon>Caenorhabditis</taxon>
    </lineage>
</organism>
<dbReference type="InParanoid" id="G0NA04"/>
<gene>
    <name evidence="3" type="ORF">CAEBREN_29051</name>
</gene>
<feature type="region of interest" description="Disordered" evidence="1">
    <location>
        <begin position="1"/>
        <end position="159"/>
    </location>
</feature>
<evidence type="ECO:0000313" key="4">
    <source>
        <dbReference type="Proteomes" id="UP000008068"/>
    </source>
</evidence>
<dbReference type="OrthoDB" id="5820655at2759"/>
<name>G0NA04_CAEBE</name>
<dbReference type="FunCoup" id="G0NA04">
    <property type="interactions" value="197"/>
</dbReference>
<evidence type="ECO:0000313" key="3">
    <source>
        <dbReference type="EMBL" id="EGT55954.1"/>
    </source>
</evidence>
<feature type="region of interest" description="Disordered" evidence="1">
    <location>
        <begin position="271"/>
        <end position="298"/>
    </location>
</feature>
<protein>
    <recommendedName>
        <fullName evidence="2">DUF7627 domain-containing protein</fullName>
    </recommendedName>
</protein>
<feature type="domain" description="DUF7627" evidence="2">
    <location>
        <begin position="185"/>
        <end position="374"/>
    </location>
</feature>
<feature type="compositionally biased region" description="Basic and acidic residues" evidence="1">
    <location>
        <begin position="92"/>
        <end position="109"/>
    </location>
</feature>
<sequence>MSRLAGRVTFPGAAPATKNPSYSSDRVEIQDARRAGNNNRNNRNQDEVRPRGRGNIRYQGNYSDRFQTQDRSEDVERSDRGQRHQNQQFDRQGPRSDRPQKFDRSDRFQKPQGGSYRSDRGFDRSERPPRSDRSDRSPTDSKTQNQKPSHYRKTTQKMEDVMPSEELLELEDMIAQISDLNIRNDRSAAQIKNEIFSAVMSDELMDASSKHIMENDEKPIPALLSAILCAHWPRQYAKAFSNVNPILYTVVCIVKGGIEVVKEDTETFYKEEPKPKYQGREDPDDTPEKEMAPEEEKEKVIEDPALVNRCAVALSDLCDTAQRQLWVNWMQVTDEIYTCIKPTITHNPNITGDVKARLLETFIQMNQWTKTRQPGVKHAGVQTVSTASD</sequence>
<dbReference type="STRING" id="135651.G0NA04"/>
<dbReference type="HOGENOM" id="CLU_058298_0_0_1"/>
<accession>G0NA04</accession>
<feature type="compositionally biased region" description="Basic and acidic residues" evidence="1">
    <location>
        <begin position="117"/>
        <end position="139"/>
    </location>
</feature>
<keyword evidence="4" id="KW-1185">Reference proteome</keyword>
<dbReference type="Pfam" id="PF24628">
    <property type="entry name" value="DUF7627"/>
    <property type="match status" value="1"/>
</dbReference>
<feature type="compositionally biased region" description="Basic and acidic residues" evidence="1">
    <location>
        <begin position="25"/>
        <end position="34"/>
    </location>
</feature>
<proteinExistence type="predicted"/>
<feature type="compositionally biased region" description="Basic and acidic residues" evidence="1">
    <location>
        <begin position="67"/>
        <end position="82"/>
    </location>
</feature>
<dbReference type="Proteomes" id="UP000008068">
    <property type="component" value="Unassembled WGS sequence"/>
</dbReference>
<evidence type="ECO:0000259" key="2">
    <source>
        <dbReference type="Pfam" id="PF24628"/>
    </source>
</evidence>
<dbReference type="AlphaFoldDB" id="G0NA04"/>
<reference evidence="4" key="1">
    <citation type="submission" date="2011-07" db="EMBL/GenBank/DDBJ databases">
        <authorList>
            <consortium name="Caenorhabditis brenneri Sequencing and Analysis Consortium"/>
            <person name="Wilson R.K."/>
        </authorList>
    </citation>
    <scope>NUCLEOTIDE SEQUENCE [LARGE SCALE GENOMIC DNA]</scope>
    <source>
        <strain evidence="4">PB2801</strain>
    </source>
</reference>